<comment type="caution">
    <text evidence="1">The sequence shown here is derived from an EMBL/GenBank/DDBJ whole genome shotgun (WGS) entry which is preliminary data.</text>
</comment>
<protein>
    <submittedName>
        <fullName evidence="1">Uncharacterized protein</fullName>
    </submittedName>
</protein>
<organism evidence="1 2">
    <name type="scientific">Melastoma candidum</name>
    <dbReference type="NCBI Taxonomy" id="119954"/>
    <lineage>
        <taxon>Eukaryota</taxon>
        <taxon>Viridiplantae</taxon>
        <taxon>Streptophyta</taxon>
        <taxon>Embryophyta</taxon>
        <taxon>Tracheophyta</taxon>
        <taxon>Spermatophyta</taxon>
        <taxon>Magnoliopsida</taxon>
        <taxon>eudicotyledons</taxon>
        <taxon>Gunneridae</taxon>
        <taxon>Pentapetalae</taxon>
        <taxon>rosids</taxon>
        <taxon>malvids</taxon>
        <taxon>Myrtales</taxon>
        <taxon>Melastomataceae</taxon>
        <taxon>Melastomatoideae</taxon>
        <taxon>Melastomateae</taxon>
        <taxon>Melastoma</taxon>
    </lineage>
</organism>
<gene>
    <name evidence="1" type="ORF">MLD38_028447</name>
</gene>
<dbReference type="Proteomes" id="UP001057402">
    <property type="component" value="Chromosome 8"/>
</dbReference>
<evidence type="ECO:0000313" key="2">
    <source>
        <dbReference type="Proteomes" id="UP001057402"/>
    </source>
</evidence>
<sequence length="152" mass="16231">MIVRRLILLTWVLMISSTQLVGSQNFAENQEEIKPSFPKLILDSVSNFRRSNQDSWSKIKAVLNAFQLKFTPPNLDFRGTGDGANDKGGAEGVGGKVMGAVGKSFSAGRATVEGSAKSAAQGVEKAVQKTAEMVKDSVSDDEGGQARPKTEL</sequence>
<proteinExistence type="predicted"/>
<accession>A0ACB9N396</accession>
<reference evidence="2" key="1">
    <citation type="journal article" date="2023" name="Front. Plant Sci.">
        <title>Chromosomal-level genome assembly of Melastoma candidum provides insights into trichome evolution.</title>
        <authorList>
            <person name="Zhong Y."/>
            <person name="Wu W."/>
            <person name="Sun C."/>
            <person name="Zou P."/>
            <person name="Liu Y."/>
            <person name="Dai S."/>
            <person name="Zhou R."/>
        </authorList>
    </citation>
    <scope>NUCLEOTIDE SEQUENCE [LARGE SCALE GENOMIC DNA]</scope>
</reference>
<evidence type="ECO:0000313" key="1">
    <source>
        <dbReference type="EMBL" id="KAI4330144.1"/>
    </source>
</evidence>
<keyword evidence="2" id="KW-1185">Reference proteome</keyword>
<name>A0ACB9N396_9MYRT</name>
<dbReference type="EMBL" id="CM042887">
    <property type="protein sequence ID" value="KAI4330144.1"/>
    <property type="molecule type" value="Genomic_DNA"/>
</dbReference>